<name>A0A345NPF0_9MICO</name>
<dbReference type="Gene3D" id="3.40.50.720">
    <property type="entry name" value="NAD(P)-binding Rossmann-like Domain"/>
    <property type="match status" value="1"/>
</dbReference>
<dbReference type="KEGG" id="orn:DV701_12990"/>
<evidence type="ECO:0000313" key="6">
    <source>
        <dbReference type="Proteomes" id="UP000253790"/>
    </source>
</evidence>
<dbReference type="Proteomes" id="UP000253790">
    <property type="component" value="Chromosome"/>
</dbReference>
<protein>
    <submittedName>
        <fullName evidence="5">SDR family NAD(P)-dependent oxidoreductase</fullName>
    </submittedName>
</protein>
<dbReference type="PANTHER" id="PTHR44196:SF1">
    <property type="entry name" value="DEHYDROGENASE_REDUCTASE SDR FAMILY MEMBER 7B"/>
    <property type="match status" value="1"/>
</dbReference>
<dbReference type="InterPro" id="IPR020904">
    <property type="entry name" value="Sc_DH/Rdtase_CS"/>
</dbReference>
<evidence type="ECO:0000256" key="3">
    <source>
        <dbReference type="RuleBase" id="RU000363"/>
    </source>
</evidence>
<dbReference type="GO" id="GO:0016491">
    <property type="term" value="F:oxidoreductase activity"/>
    <property type="evidence" value="ECO:0007669"/>
    <property type="project" value="UniProtKB-KW"/>
</dbReference>
<evidence type="ECO:0000256" key="1">
    <source>
        <dbReference type="ARBA" id="ARBA00006484"/>
    </source>
</evidence>
<organism evidence="5 6">
    <name type="scientific">Ornithinimicrobium avium</name>
    <dbReference type="NCBI Taxonomy" id="2283195"/>
    <lineage>
        <taxon>Bacteria</taxon>
        <taxon>Bacillati</taxon>
        <taxon>Actinomycetota</taxon>
        <taxon>Actinomycetes</taxon>
        <taxon>Micrococcales</taxon>
        <taxon>Ornithinimicrobiaceae</taxon>
        <taxon>Ornithinimicrobium</taxon>
    </lineage>
</organism>
<accession>A0A345NPF0</accession>
<evidence type="ECO:0000313" key="5">
    <source>
        <dbReference type="EMBL" id="AXH96908.1"/>
    </source>
</evidence>
<reference evidence="5 6" key="1">
    <citation type="submission" date="2018-07" db="EMBL/GenBank/DDBJ databases">
        <title>Complete genome sequencing of Ornithinimicrobium sp. AMA3305.</title>
        <authorList>
            <person name="Bae J.-W."/>
        </authorList>
    </citation>
    <scope>NUCLEOTIDE SEQUENCE [LARGE SCALE GENOMIC DNA]</scope>
    <source>
        <strain evidence="5 6">AMA3305</strain>
    </source>
</reference>
<dbReference type="PRINTS" id="PR00080">
    <property type="entry name" value="SDRFAMILY"/>
</dbReference>
<dbReference type="RefSeq" id="WP_114928826.1">
    <property type="nucleotide sequence ID" value="NZ_CP031229.1"/>
</dbReference>
<dbReference type="InterPro" id="IPR002347">
    <property type="entry name" value="SDR_fam"/>
</dbReference>
<dbReference type="InterPro" id="IPR036291">
    <property type="entry name" value="NAD(P)-bd_dom_sf"/>
</dbReference>
<dbReference type="EMBL" id="CP031229">
    <property type="protein sequence ID" value="AXH96908.1"/>
    <property type="molecule type" value="Genomic_DNA"/>
</dbReference>
<dbReference type="AlphaFoldDB" id="A0A345NPF0"/>
<dbReference type="OrthoDB" id="151996at2"/>
<dbReference type="PROSITE" id="PS00061">
    <property type="entry name" value="ADH_SHORT"/>
    <property type="match status" value="1"/>
</dbReference>
<feature type="region of interest" description="Disordered" evidence="4">
    <location>
        <begin position="328"/>
        <end position="362"/>
    </location>
</feature>
<comment type="similarity">
    <text evidence="1 3">Belongs to the short-chain dehydrogenases/reductases (SDR) family.</text>
</comment>
<dbReference type="Pfam" id="PF00106">
    <property type="entry name" value="adh_short"/>
    <property type="match status" value="1"/>
</dbReference>
<dbReference type="CDD" id="cd05233">
    <property type="entry name" value="SDR_c"/>
    <property type="match status" value="1"/>
</dbReference>
<dbReference type="PRINTS" id="PR00081">
    <property type="entry name" value="GDHRDH"/>
</dbReference>
<evidence type="ECO:0000256" key="4">
    <source>
        <dbReference type="SAM" id="MobiDB-lite"/>
    </source>
</evidence>
<sequence>MQTAQPSRAVALVAGASRGLGLLVARELVLRDHDVAVCARTEDDLEVAVQMLRKGAEARGATADEGAGPGSPQVRGYVCDVGDQDAVERLVADVERDLGPVDVLVCVAGTIQVGPARTMTLEHFEQAVATMLMGPVRLAWAVLPGMRERGRGRIGTVTSIGGKVAAPHLLPYVTAKFGAVGFSEGLSAELAGTGVTATTIVPGLMRTGSHERALFTGDQAAEFAWFGPAASMPLLSADAERAARRMVDGVLSGRTTVVITPLAWVGMRVHGLMPATTVRVMGLVSRMLPDAPGLPDDSVTVEGRHAARVLDSSVVRTLTTLGRRAAARFNERGPGAVPTGPGTGPTGAARRQGEAATSSLRT</sequence>
<proteinExistence type="inferred from homology"/>
<keyword evidence="6" id="KW-1185">Reference proteome</keyword>
<keyword evidence="2" id="KW-0560">Oxidoreductase</keyword>
<dbReference type="SUPFAM" id="SSF51735">
    <property type="entry name" value="NAD(P)-binding Rossmann-fold domains"/>
    <property type="match status" value="1"/>
</dbReference>
<dbReference type="PANTHER" id="PTHR44196">
    <property type="entry name" value="DEHYDROGENASE/REDUCTASE SDR FAMILY MEMBER 7B"/>
    <property type="match status" value="1"/>
</dbReference>
<evidence type="ECO:0000256" key="2">
    <source>
        <dbReference type="ARBA" id="ARBA00023002"/>
    </source>
</evidence>
<gene>
    <name evidence="5" type="ORF">DV701_12990</name>
</gene>
<feature type="compositionally biased region" description="Low complexity" evidence="4">
    <location>
        <begin position="332"/>
        <end position="350"/>
    </location>
</feature>
<dbReference type="GO" id="GO:0016020">
    <property type="term" value="C:membrane"/>
    <property type="evidence" value="ECO:0007669"/>
    <property type="project" value="TreeGrafter"/>
</dbReference>